<name>A0A0B2PE52_GLYSO</name>
<protein>
    <submittedName>
        <fullName evidence="1">Uncharacterized protein</fullName>
    </submittedName>
</protein>
<organism evidence="1">
    <name type="scientific">Glycine soja</name>
    <name type="common">Wild soybean</name>
    <dbReference type="NCBI Taxonomy" id="3848"/>
    <lineage>
        <taxon>Eukaryota</taxon>
        <taxon>Viridiplantae</taxon>
        <taxon>Streptophyta</taxon>
        <taxon>Embryophyta</taxon>
        <taxon>Tracheophyta</taxon>
        <taxon>Spermatophyta</taxon>
        <taxon>Magnoliopsida</taxon>
        <taxon>eudicotyledons</taxon>
        <taxon>Gunneridae</taxon>
        <taxon>Pentapetalae</taxon>
        <taxon>rosids</taxon>
        <taxon>fabids</taxon>
        <taxon>Fabales</taxon>
        <taxon>Fabaceae</taxon>
        <taxon>Papilionoideae</taxon>
        <taxon>50 kb inversion clade</taxon>
        <taxon>NPAAA clade</taxon>
        <taxon>indigoferoid/millettioid clade</taxon>
        <taxon>Phaseoleae</taxon>
        <taxon>Glycine</taxon>
        <taxon>Glycine subgen. Soja</taxon>
    </lineage>
</organism>
<dbReference type="EMBL" id="KN668155">
    <property type="protein sequence ID" value="KHN05739.1"/>
    <property type="molecule type" value="Genomic_DNA"/>
</dbReference>
<reference evidence="1" key="1">
    <citation type="submission" date="2014-07" db="EMBL/GenBank/DDBJ databases">
        <title>Identification of a novel salt tolerance gene in wild soybean by whole-genome sequencing.</title>
        <authorList>
            <person name="Lam H.-M."/>
            <person name="Qi X."/>
            <person name="Li M.-W."/>
            <person name="Liu X."/>
            <person name="Xie M."/>
            <person name="Ni M."/>
            <person name="Xu X."/>
        </authorList>
    </citation>
    <scope>NUCLEOTIDE SEQUENCE [LARGE SCALE GENOMIC DNA]</scope>
    <source>
        <tissue evidence="1">Root</tissue>
    </source>
</reference>
<gene>
    <name evidence="1" type="ORF">glysoja_043690</name>
</gene>
<proteinExistence type="predicted"/>
<accession>A0A0B2PE52</accession>
<dbReference type="AlphaFoldDB" id="A0A0B2PE52"/>
<evidence type="ECO:0000313" key="1">
    <source>
        <dbReference type="EMBL" id="KHN05739.1"/>
    </source>
</evidence>
<dbReference type="Proteomes" id="UP000053555">
    <property type="component" value="Unassembled WGS sequence"/>
</dbReference>
<sequence>MVPGTKWKTTIEEGQRHPKLPSKLLGYISRSHLKSLWLALETNFSNTSFAIHQGNAFRLVGLFLEITTLASAVN</sequence>